<evidence type="ECO:0000313" key="1">
    <source>
        <dbReference type="EMBL" id="GKH71230.1"/>
    </source>
</evidence>
<proteinExistence type="predicted"/>
<dbReference type="EMBL" id="BQNZ01000001">
    <property type="protein sequence ID" value="GKH71230.1"/>
    <property type="molecule type" value="Genomic_DNA"/>
</dbReference>
<dbReference type="Proteomes" id="UP001055114">
    <property type="component" value="Unassembled WGS sequence"/>
</dbReference>
<accession>A0A3E4ZKX6</accession>
<comment type="caution">
    <text evidence="1">The sequence shown here is derived from an EMBL/GenBank/DDBJ whole genome shotgun (WGS) entry which is preliminary data.</text>
</comment>
<gene>
    <name evidence="1" type="ORF">CE91St3_10930</name>
</gene>
<dbReference type="AlphaFoldDB" id="A0A3E4ZKX6"/>
<sequence>MESQLTINTNNMKRTNLLLLSLCALGLIFTRCDFNWNFSRKYTIAIKQPDQAYIQSAELDSIWKSSYEYAVLIPEDTTISTYFHLIEALNSNQPYNCTNTLIICHTKDTASMKELAPGYALYISDFIAKEGMCNKSCYFNIHKDINKYQIEKIKCEF</sequence>
<evidence type="ECO:0000313" key="2">
    <source>
        <dbReference type="Proteomes" id="UP001055114"/>
    </source>
</evidence>
<reference evidence="1" key="1">
    <citation type="submission" date="2022-01" db="EMBL/GenBank/DDBJ databases">
        <title>Novel bile acid biosynthetic pathways are enriched in the microbiome of centenarians.</title>
        <authorList>
            <person name="Sato Y."/>
            <person name="Atarashi K."/>
            <person name="Plichta R.D."/>
            <person name="Arai Y."/>
            <person name="Sasajima S."/>
            <person name="Kearney M.S."/>
            <person name="Suda W."/>
            <person name="Takeshita K."/>
            <person name="Sasaki T."/>
            <person name="Okamoto S."/>
            <person name="Skelly N.A."/>
            <person name="Okamura Y."/>
            <person name="Vlamakis H."/>
            <person name="Li Y."/>
            <person name="Tanoue T."/>
            <person name="Takei H."/>
            <person name="Nittono H."/>
            <person name="Narushima S."/>
            <person name="Irie J."/>
            <person name="Itoh H."/>
            <person name="Moriya K."/>
            <person name="Sugiura Y."/>
            <person name="Suematsu M."/>
            <person name="Moritoki N."/>
            <person name="Shibata S."/>
            <person name="Littman R.D."/>
            <person name="Fischbach A.M."/>
            <person name="Uwamino Y."/>
            <person name="Inoue T."/>
            <person name="Honda A."/>
            <person name="Hattori M."/>
            <person name="Murai T."/>
            <person name="Xavier J.R."/>
            <person name="Hirose N."/>
            <person name="Honda K."/>
        </authorList>
    </citation>
    <scope>NUCLEOTIDE SEQUENCE</scope>
    <source>
        <strain evidence="1">CE91-St3</strain>
    </source>
</reference>
<name>A0A3E4ZKX6_9BACT</name>
<protein>
    <submittedName>
        <fullName evidence="1">Uncharacterized protein</fullName>
    </submittedName>
</protein>
<organism evidence="1 2">
    <name type="scientific">Parabacteroides merdae</name>
    <dbReference type="NCBI Taxonomy" id="46503"/>
    <lineage>
        <taxon>Bacteria</taxon>
        <taxon>Pseudomonadati</taxon>
        <taxon>Bacteroidota</taxon>
        <taxon>Bacteroidia</taxon>
        <taxon>Bacteroidales</taxon>
        <taxon>Tannerellaceae</taxon>
        <taxon>Parabacteroides</taxon>
    </lineage>
</organism>